<keyword evidence="4" id="KW-1185">Reference proteome</keyword>
<reference evidence="3" key="1">
    <citation type="journal article" date="2021" name="Viruses">
        <title>Novel Viruses That Lyse Plant and Human Strains of Kosakonia cowanii.</title>
        <authorList>
            <person name="Petrzik K."/>
            <person name="Brazdova S."/>
            <person name="Krawczyk K."/>
        </authorList>
    </citation>
    <scope>NUCLEOTIDE SEQUENCE</scope>
</reference>
<sequence>MEQSTKDKLSAINTIAILVMLAIVVGWLIFKPDNGLSKSTVDKLTVAIDKVGVAAENMNKVAIAQQAWSSNLQKNMILNDQNRNDNYENLYGKYGYVNQDTSVSLNDIYSRRLHSEADNNGSGKLRPDQNGVDKAKPVQKPAG</sequence>
<feature type="transmembrane region" description="Helical" evidence="2">
    <location>
        <begin position="12"/>
        <end position="30"/>
    </location>
</feature>
<keyword evidence="2" id="KW-1133">Transmembrane helix</keyword>
<dbReference type="Proteomes" id="UP000828443">
    <property type="component" value="Segment"/>
</dbReference>
<dbReference type="RefSeq" id="YP_010676768.1">
    <property type="nucleotide sequence ID" value="NC_071015.1"/>
</dbReference>
<name>A0AAE8BEI7_9CAUD</name>
<evidence type="ECO:0000313" key="3">
    <source>
        <dbReference type="EMBL" id="QYN79956.1"/>
    </source>
</evidence>
<keyword evidence="2" id="KW-0472">Membrane</keyword>
<feature type="region of interest" description="Disordered" evidence="1">
    <location>
        <begin position="115"/>
        <end position="143"/>
    </location>
</feature>
<evidence type="ECO:0000256" key="1">
    <source>
        <dbReference type="SAM" id="MobiDB-lite"/>
    </source>
</evidence>
<keyword evidence="2" id="KW-0812">Transmembrane</keyword>
<organism evidence="3 4">
    <name type="scientific">Kosakonia phage Kc263</name>
    <dbReference type="NCBI Taxonomy" id="2863194"/>
    <lineage>
        <taxon>Viruses</taxon>
        <taxon>Duplodnaviria</taxon>
        <taxon>Heunggongvirae</taxon>
        <taxon>Uroviricota</taxon>
        <taxon>Caudoviricetes</taxon>
        <taxon>Chimalliviridae</taxon>
        <taxon>Branisovskavirus</taxon>
        <taxon>Branisovskavirus Kc263</taxon>
    </lineage>
</organism>
<feature type="compositionally biased region" description="Basic and acidic residues" evidence="1">
    <location>
        <begin position="125"/>
        <end position="136"/>
    </location>
</feature>
<dbReference type="GeneID" id="77953133"/>
<dbReference type="EMBL" id="MZ348422">
    <property type="protein sequence ID" value="QYN79956.1"/>
    <property type="molecule type" value="Genomic_DNA"/>
</dbReference>
<accession>A0AAE8BEI7</accession>
<evidence type="ECO:0000313" key="4">
    <source>
        <dbReference type="Proteomes" id="UP000828443"/>
    </source>
</evidence>
<dbReference type="KEGG" id="vg:77953133"/>
<evidence type="ECO:0000256" key="2">
    <source>
        <dbReference type="SAM" id="Phobius"/>
    </source>
</evidence>
<proteinExistence type="predicted"/>
<protein>
    <submittedName>
        <fullName evidence="3">Membrane channel</fullName>
    </submittedName>
</protein>